<organism evidence="2 3">
    <name type="scientific">Theileria equi strain WA</name>
    <dbReference type="NCBI Taxonomy" id="1537102"/>
    <lineage>
        <taxon>Eukaryota</taxon>
        <taxon>Sar</taxon>
        <taxon>Alveolata</taxon>
        <taxon>Apicomplexa</taxon>
        <taxon>Aconoidasida</taxon>
        <taxon>Piroplasmida</taxon>
        <taxon>Theileriidae</taxon>
        <taxon>Theileria</taxon>
    </lineage>
</organism>
<feature type="region of interest" description="Disordered" evidence="1">
    <location>
        <begin position="930"/>
        <end position="980"/>
    </location>
</feature>
<feature type="region of interest" description="Disordered" evidence="1">
    <location>
        <begin position="773"/>
        <end position="853"/>
    </location>
</feature>
<dbReference type="RefSeq" id="XP_004829771.1">
    <property type="nucleotide sequence ID" value="XM_004829714.1"/>
</dbReference>
<dbReference type="GeneID" id="15803450"/>
<feature type="region of interest" description="Disordered" evidence="1">
    <location>
        <begin position="1138"/>
        <end position="1165"/>
    </location>
</feature>
<feature type="compositionally biased region" description="Polar residues" evidence="1">
    <location>
        <begin position="933"/>
        <end position="943"/>
    </location>
</feature>
<accession>L0AX19</accession>
<evidence type="ECO:0000313" key="3">
    <source>
        <dbReference type="Proteomes" id="UP000031512"/>
    </source>
</evidence>
<feature type="compositionally biased region" description="Basic and acidic residues" evidence="1">
    <location>
        <begin position="810"/>
        <end position="826"/>
    </location>
</feature>
<dbReference type="OrthoDB" id="392888at2759"/>
<dbReference type="EMBL" id="CP001669">
    <property type="protein sequence ID" value="AFZ80105.1"/>
    <property type="molecule type" value="Genomic_DNA"/>
</dbReference>
<evidence type="ECO:0000313" key="2">
    <source>
        <dbReference type="EMBL" id="AFZ80105.1"/>
    </source>
</evidence>
<feature type="compositionally biased region" description="Basic and acidic residues" evidence="1">
    <location>
        <begin position="834"/>
        <end position="845"/>
    </location>
</feature>
<proteinExistence type="predicted"/>
<name>L0AX19_THEEQ</name>
<reference evidence="2 3" key="1">
    <citation type="journal article" date="2012" name="BMC Genomics">
        <title>Comparative genomic analysis and phylogenetic position of Theileria equi.</title>
        <authorList>
            <person name="Kappmeyer L.S."/>
            <person name="Thiagarajan M."/>
            <person name="Herndon D.R."/>
            <person name="Ramsay J.D."/>
            <person name="Caler E."/>
            <person name="Djikeng A."/>
            <person name="Gillespie J.J."/>
            <person name="Lau A.O."/>
            <person name="Roalson E.H."/>
            <person name="Silva J.C."/>
            <person name="Silva M.G."/>
            <person name="Suarez C.E."/>
            <person name="Ueti M.W."/>
            <person name="Nene V.M."/>
            <person name="Mealey R.H."/>
            <person name="Knowles D.P."/>
            <person name="Brayton K.A."/>
        </authorList>
    </citation>
    <scope>NUCLEOTIDE SEQUENCE [LARGE SCALE GENOMIC DNA]</scope>
    <source>
        <strain evidence="2 3">WA</strain>
    </source>
</reference>
<dbReference type="eggNOG" id="ENOG502R01U">
    <property type="taxonomic scope" value="Eukaryota"/>
</dbReference>
<feature type="region of interest" description="Disordered" evidence="1">
    <location>
        <begin position="266"/>
        <end position="301"/>
    </location>
</feature>
<dbReference type="KEGG" id="beq:BEWA_029550"/>
<evidence type="ECO:0000256" key="1">
    <source>
        <dbReference type="SAM" id="MobiDB-lite"/>
    </source>
</evidence>
<dbReference type="VEuPathDB" id="PiroplasmaDB:BEWA_029550"/>
<dbReference type="Proteomes" id="UP000031512">
    <property type="component" value="Chromosome 1"/>
</dbReference>
<feature type="compositionally biased region" description="Acidic residues" evidence="1">
    <location>
        <begin position="1148"/>
        <end position="1159"/>
    </location>
</feature>
<protein>
    <submittedName>
        <fullName evidence="2">Uncharacterized protein</fullName>
    </submittedName>
</protein>
<dbReference type="STRING" id="1537102.L0AX19"/>
<sequence>MDVELKESEPLLFDPSEALEDATVDVKDDLWTSRDDSSATRDGISSKASFIKTIIDVHGGIEEWLKTSLEDAIPKDLYSMYINKNNILFAFDEPDDDSRQYKWVQEMTESCKRSILASFDTVTHYTNLTCRSEAHRKRIAFDYKTDPAFLRIVEPKSGRCILSNLIKCAVQQHKGLINYVDYVRKNIASMPLLEELNRFALTQKIAYKAARERLWFIIGLAEQLKLVESGKTFKRAPNNAKDGMPIDRVSLDKELTLKWFKRDSGKGVQEGKSTLKSAEEMENAQKSSEVNTGGEPGFGGFPGLSSSLNESCSVLPNPDVLLQSSSTNTGPSLLQNSSMLQEQLGMSDTFMDNSVSFLADGNISLLGNESVPILADASMSILANDSVSLFVDKNNEPVSGFTSLGIGELSTPNAKNTALLNAKRNVDSFDDNFMNLMNESPASFFRLDQLSDQTKNSLNDSQGTSWQALQMMKKTKNKPEESKGKHTMKEVLDKFVKKKANYAFKNAISTISVLEAACKLYGKGPKWCNPNKNEFDTSNKDRKLVYVMPSKAVKPNDLAYQYLMQYASVHQKLNGGIRQEHAILYGIITMDSAPDANQASAKSFKVNADPWHDKRFIEKWSKLSISINGYTPWIIKSHVLMDDKVPIQEPIVESLADEQILSPDEEVQPEATMDVQENGVAEVADEEDVLDEVPTEQPSMDLAETVVEVEEQPVTEPPENVHAETTVEIPEEENQHDQESPVRMVRRNIGPNGLYSSGYEIEETQTSDSLEACMEEENPKNEPENDPLEKKELETMETLSTHCPDEEVSEPPRIKLERDAKDDQEGTKIPPTDVDIKTESDKKNYDAPGPVKIQDTGMKQMKLTHLFRYVYTKIKKTRPLPECSPELLGLSVPKEEPARVEHASPIFGKRRRILDDDHVPDVLASDYVKIATENPTNSSQDSNDGQEEAEPAKVPGPEKADTPTFDVTNETGGKVDEKSQEAAKAAFMAKFAKHKTAQEKKANRRERIHQMREIMKSMIEYEAVESDDENLSDPEDIKRSLELLKNRLLHSSDESDSEPESETEIAMEMRNFIQEVENINEEDEEIARQRFYEDMKAKEDNELAKLMAFKEKGEREMTRREERMKLLMELKKRRRSSTDDLHLSDFESSSDEQESDEEDGAPRLSKKEIKHLLGFKDKGEVKLSQTDELERFIDFKLQNLPQPIAEEESNVTSNLGNVIKSRRDMMDNMFSSGFDSLFSNVDPDYSSSVPLNPFGSSALNTSQSFSNTKSPKKNSAFVMKSFRWDQSQKKPLNSTNIRNFRGFTGFHNIAATTDQVRGPKRDGTF</sequence>
<keyword evidence="3" id="KW-1185">Reference proteome</keyword>
<feature type="compositionally biased region" description="Basic and acidic residues" evidence="1">
    <location>
        <begin position="777"/>
        <end position="794"/>
    </location>
</feature>
<gene>
    <name evidence="2" type="ORF">BEWA_029550</name>
</gene>